<feature type="chain" id="PRO_5042502171" evidence="1">
    <location>
        <begin position="25"/>
        <end position="156"/>
    </location>
</feature>
<dbReference type="Proteomes" id="UP000288675">
    <property type="component" value="Chromosome"/>
</dbReference>
<dbReference type="RefSeq" id="WP_046131098.1">
    <property type="nucleotide sequence ID" value="NZ_JAHHXD010000002.1"/>
</dbReference>
<organism evidence="2 3">
    <name type="scientific">Bacillus glycinifermentans</name>
    <dbReference type="NCBI Taxonomy" id="1664069"/>
    <lineage>
        <taxon>Bacteria</taxon>
        <taxon>Bacillati</taxon>
        <taxon>Bacillota</taxon>
        <taxon>Bacilli</taxon>
        <taxon>Bacillales</taxon>
        <taxon>Bacillaceae</taxon>
        <taxon>Bacillus</taxon>
    </lineage>
</organism>
<keyword evidence="1" id="KW-0732">Signal</keyword>
<dbReference type="AlphaFoldDB" id="A0AAJ3Z1E3"/>
<feature type="signal peptide" evidence="1">
    <location>
        <begin position="1"/>
        <end position="24"/>
    </location>
</feature>
<gene>
    <name evidence="2" type="ORF">EQZ20_20605</name>
</gene>
<accession>A0AAJ3Z1E3</accession>
<sequence>MKKLSLMVILSVLTIVFSTPASFAKDVPEDKYTVPTKAEFSQIQQVLENADIKTGSLKKDNGVIVNEPHEKVGIISDIPDKKDDWSHVRFHSYYADLNSDTLIADIRFTLKQNDDGTSTTEYKNVTNGGKYVVKHDKKGNVVYEKTTGDMSILWRY</sequence>
<dbReference type="EMBL" id="CP035232">
    <property type="protein sequence ID" value="QAT67041.1"/>
    <property type="molecule type" value="Genomic_DNA"/>
</dbReference>
<protein>
    <submittedName>
        <fullName evidence="2">Uncharacterized protein</fullName>
    </submittedName>
</protein>
<evidence type="ECO:0000313" key="2">
    <source>
        <dbReference type="EMBL" id="QAT67041.1"/>
    </source>
</evidence>
<reference evidence="2 3" key="1">
    <citation type="submission" date="2019-01" db="EMBL/GenBank/DDBJ databases">
        <title>Genome sequence of Bacillus glycinifermentans SRCM103574.</title>
        <authorList>
            <person name="Kong H.-J."/>
            <person name="Jeong S.-Y."/>
            <person name="Jeong D.-Y."/>
        </authorList>
    </citation>
    <scope>NUCLEOTIDE SEQUENCE [LARGE SCALE GENOMIC DNA]</scope>
    <source>
        <strain evidence="2 3">SRCM103574</strain>
    </source>
</reference>
<evidence type="ECO:0000256" key="1">
    <source>
        <dbReference type="SAM" id="SignalP"/>
    </source>
</evidence>
<evidence type="ECO:0000313" key="3">
    <source>
        <dbReference type="Proteomes" id="UP000288675"/>
    </source>
</evidence>
<proteinExistence type="predicted"/>
<name>A0AAJ3Z1E3_9BACI</name>